<dbReference type="Gene3D" id="3.40.525.10">
    <property type="entry name" value="CRAL-TRIO lipid binding domain"/>
    <property type="match status" value="1"/>
</dbReference>
<accession>A0A7J7CBA3</accession>
<dbReference type="Pfam" id="PF03765">
    <property type="entry name" value="CRAL_TRIO_N"/>
    <property type="match status" value="1"/>
</dbReference>
<name>A0A7J7CBA3_TRIWF</name>
<evidence type="ECO:0000313" key="4">
    <source>
        <dbReference type="Proteomes" id="UP000593562"/>
    </source>
</evidence>
<dbReference type="SUPFAM" id="SSF46938">
    <property type="entry name" value="CRAL/TRIO N-terminal domain"/>
    <property type="match status" value="1"/>
</dbReference>
<dbReference type="InterPro" id="IPR001251">
    <property type="entry name" value="CRAL-TRIO_dom"/>
</dbReference>
<dbReference type="PANTHER" id="PTHR46277">
    <property type="entry name" value="OS03G0850700 PROTEIN"/>
    <property type="match status" value="1"/>
</dbReference>
<dbReference type="EMBL" id="JAAARO010000019">
    <property type="protein sequence ID" value="KAF5731006.1"/>
    <property type="molecule type" value="Genomic_DNA"/>
</dbReference>
<dbReference type="SMART" id="SM00516">
    <property type="entry name" value="SEC14"/>
    <property type="match status" value="1"/>
</dbReference>
<dbReference type="FunCoup" id="A0A7J7CBA3">
    <property type="interactions" value="874"/>
</dbReference>
<reference evidence="3 4" key="1">
    <citation type="journal article" date="2020" name="Nat. Commun.">
        <title>Genome of Tripterygium wilfordii and identification of cytochrome P450 involved in triptolide biosynthesis.</title>
        <authorList>
            <person name="Tu L."/>
            <person name="Su P."/>
            <person name="Zhang Z."/>
            <person name="Gao L."/>
            <person name="Wang J."/>
            <person name="Hu T."/>
            <person name="Zhou J."/>
            <person name="Zhang Y."/>
            <person name="Zhao Y."/>
            <person name="Liu Y."/>
            <person name="Song Y."/>
            <person name="Tong Y."/>
            <person name="Lu Y."/>
            <person name="Yang J."/>
            <person name="Xu C."/>
            <person name="Jia M."/>
            <person name="Peters R.J."/>
            <person name="Huang L."/>
            <person name="Gao W."/>
        </authorList>
    </citation>
    <scope>NUCLEOTIDE SEQUENCE [LARGE SCALE GENOMIC DNA]</scope>
    <source>
        <strain evidence="4">cv. XIE 37</strain>
        <tissue evidence="3">Leaf</tissue>
    </source>
</reference>
<dbReference type="InterPro" id="IPR036273">
    <property type="entry name" value="CRAL/TRIO_N_dom_sf"/>
</dbReference>
<dbReference type="SMART" id="SM01100">
    <property type="entry name" value="CRAL_TRIO_N"/>
    <property type="match status" value="1"/>
</dbReference>
<dbReference type="InterPro" id="IPR011074">
    <property type="entry name" value="CRAL/TRIO_N_dom"/>
</dbReference>
<feature type="domain" description="CRAL-TRIO" evidence="2">
    <location>
        <begin position="89"/>
        <end position="252"/>
    </location>
</feature>
<keyword evidence="4" id="KW-1185">Reference proteome</keyword>
<feature type="region of interest" description="Disordered" evidence="1">
    <location>
        <begin position="1"/>
        <end position="24"/>
    </location>
</feature>
<evidence type="ECO:0000259" key="2">
    <source>
        <dbReference type="PROSITE" id="PS50191"/>
    </source>
</evidence>
<dbReference type="InParanoid" id="A0A7J7CBA3"/>
<evidence type="ECO:0000256" key="1">
    <source>
        <dbReference type="SAM" id="MobiDB-lite"/>
    </source>
</evidence>
<organism evidence="3 4">
    <name type="scientific">Tripterygium wilfordii</name>
    <name type="common">Thunder God vine</name>
    <dbReference type="NCBI Taxonomy" id="458696"/>
    <lineage>
        <taxon>Eukaryota</taxon>
        <taxon>Viridiplantae</taxon>
        <taxon>Streptophyta</taxon>
        <taxon>Embryophyta</taxon>
        <taxon>Tracheophyta</taxon>
        <taxon>Spermatophyta</taxon>
        <taxon>Magnoliopsida</taxon>
        <taxon>eudicotyledons</taxon>
        <taxon>Gunneridae</taxon>
        <taxon>Pentapetalae</taxon>
        <taxon>rosids</taxon>
        <taxon>fabids</taxon>
        <taxon>Celastrales</taxon>
        <taxon>Celastraceae</taxon>
        <taxon>Tripterygium</taxon>
    </lineage>
</organism>
<protein>
    <recommendedName>
        <fullName evidence="2">CRAL-TRIO domain-containing protein</fullName>
    </recommendedName>
</protein>
<dbReference type="AlphaFoldDB" id="A0A7J7CBA3"/>
<dbReference type="CDD" id="cd00170">
    <property type="entry name" value="SEC14"/>
    <property type="match status" value="1"/>
</dbReference>
<dbReference type="InterPro" id="IPR036865">
    <property type="entry name" value="CRAL-TRIO_dom_sf"/>
</dbReference>
<proteinExistence type="predicted"/>
<sequence length="256" mass="29511">MDSQETKVKEEAGHQEDDMKSNFNETEKTKLCLMRAFAERQDPSSKEVDDLTIRRFLRARDLNVEKASAMFLKYLKWRQTFVPNNTISITEVPNEIAQNKMFMQGLDKQGRPIAIVFGARHFQNKIGGADEFKRFVVYGLDKLCSRIPPGQEKFVVIGDLKGWGYSNSDIRGYLAALTTLQDYYPERLGKLFFVHVPSIFMTAWKIIYPFIDSNTKKKIIFVENKRLTSTLLEDIDQSQLPEIYGGKLPVVPIHEC</sequence>
<dbReference type="Proteomes" id="UP000593562">
    <property type="component" value="Unassembled WGS sequence"/>
</dbReference>
<dbReference type="PANTHER" id="PTHR46277:SF19">
    <property type="entry name" value="RANDOM SLUG PROTEIN 5-LIKE"/>
    <property type="match status" value="1"/>
</dbReference>
<dbReference type="SUPFAM" id="SSF52087">
    <property type="entry name" value="CRAL/TRIO domain"/>
    <property type="match status" value="1"/>
</dbReference>
<dbReference type="Pfam" id="PF00650">
    <property type="entry name" value="CRAL_TRIO"/>
    <property type="match status" value="1"/>
</dbReference>
<comment type="caution">
    <text evidence="3">The sequence shown here is derived from an EMBL/GenBank/DDBJ whole genome shotgun (WGS) entry which is preliminary data.</text>
</comment>
<dbReference type="PROSITE" id="PS50191">
    <property type="entry name" value="CRAL_TRIO"/>
    <property type="match status" value="1"/>
</dbReference>
<gene>
    <name evidence="3" type="ORF">HS088_TW19G00609</name>
</gene>
<evidence type="ECO:0000313" key="3">
    <source>
        <dbReference type="EMBL" id="KAF5731006.1"/>
    </source>
</evidence>